<comment type="cofactor">
    <cofactor evidence="7">
        <name>heme</name>
        <dbReference type="ChEBI" id="CHEBI:30413"/>
    </cofactor>
</comment>
<accession>A0A0C9LSB6</accession>
<dbReference type="GO" id="GO:0004497">
    <property type="term" value="F:monooxygenase activity"/>
    <property type="evidence" value="ECO:0007669"/>
    <property type="project" value="UniProtKB-KW"/>
</dbReference>
<sequence>MESNSIVLSAVKAVASKSSNLSRSQKVVSISAALVATLTYVLFKKTTTPPKRLQHIPHVGYVKMLVAFFTGKPLMDITKTCIDPVIANSSLGLYLRPSRKVWNIYVTEPELAKIVYNKNDLFPKLDLTRYNAGTYNGKFSARSNNLFFSVGDEWKRQRRIANPAFHRAMPISLFGMYTEKLFTSIAKSHSNNSNEVDLGGFITNFTLDIMDFKFNSLQDSTSEYVTMYEKVVEALMDPLFYFFPALDTDYLWLFPKRQQVHKELDVFLDMVQEIIVKKRQTLAEQKKLKELAVSNEEAVNDVETKASDKDILTLLIESAGEEENNDISEISDDMLLSNMCVLFTAGHDTTTAGLLFCIYELAINQDIQDKARNEIISILGDEKSDVLPTAEQLVKMEYLNMIIKETLRLHSPVAVSSPRLTMEDCMLGSTLIPKGSTVVIDAISIHRNSKYWKHPDVFNPDRFAAGGEAEKHAGSGLTYVPFGSGSRHCIGRNFAMNEQKVMLSMFLRKYTWTLSEDSIHKKGLVTKGIFLLNTSEMKVVLTSRY</sequence>
<evidence type="ECO:0000256" key="2">
    <source>
        <dbReference type="ARBA" id="ARBA00022617"/>
    </source>
</evidence>
<evidence type="ECO:0000256" key="1">
    <source>
        <dbReference type="ARBA" id="ARBA00010617"/>
    </source>
</evidence>
<dbReference type="EMBL" id="DF836315">
    <property type="protein sequence ID" value="GAN02680.1"/>
    <property type="molecule type" value="Genomic_DNA"/>
</dbReference>
<organism evidence="9">
    <name type="scientific">Mucor ambiguus</name>
    <dbReference type="NCBI Taxonomy" id="91626"/>
    <lineage>
        <taxon>Eukaryota</taxon>
        <taxon>Fungi</taxon>
        <taxon>Fungi incertae sedis</taxon>
        <taxon>Mucoromycota</taxon>
        <taxon>Mucoromycotina</taxon>
        <taxon>Mucoromycetes</taxon>
        <taxon>Mucorales</taxon>
        <taxon>Mucorineae</taxon>
        <taxon>Mucoraceae</taxon>
        <taxon>Mucor</taxon>
    </lineage>
</organism>
<keyword evidence="6 8" id="KW-0503">Monooxygenase</keyword>
<dbReference type="InterPro" id="IPR036396">
    <property type="entry name" value="Cyt_P450_sf"/>
</dbReference>
<dbReference type="InterPro" id="IPR002401">
    <property type="entry name" value="Cyt_P450_E_grp-I"/>
</dbReference>
<name>A0A0C9LSB6_9FUNG</name>
<dbReference type="Proteomes" id="UP000053815">
    <property type="component" value="Unassembled WGS sequence"/>
</dbReference>
<dbReference type="GO" id="GO:0016705">
    <property type="term" value="F:oxidoreductase activity, acting on paired donors, with incorporation or reduction of molecular oxygen"/>
    <property type="evidence" value="ECO:0007669"/>
    <property type="project" value="InterPro"/>
</dbReference>
<keyword evidence="3 7" id="KW-0479">Metal-binding</keyword>
<dbReference type="OrthoDB" id="1470350at2759"/>
<dbReference type="GO" id="GO:0005506">
    <property type="term" value="F:iron ion binding"/>
    <property type="evidence" value="ECO:0007669"/>
    <property type="project" value="InterPro"/>
</dbReference>
<proteinExistence type="inferred from homology"/>
<dbReference type="PANTHER" id="PTHR24291:SF50">
    <property type="entry name" value="BIFUNCTIONAL ALBAFLAVENONE MONOOXYGENASE_TERPENE SYNTHASE"/>
    <property type="match status" value="1"/>
</dbReference>
<evidence type="ECO:0000313" key="10">
    <source>
        <dbReference type="Proteomes" id="UP000053815"/>
    </source>
</evidence>
<evidence type="ECO:0000313" key="9">
    <source>
        <dbReference type="EMBL" id="GAN02680.1"/>
    </source>
</evidence>
<dbReference type="Gene3D" id="1.10.630.10">
    <property type="entry name" value="Cytochrome P450"/>
    <property type="match status" value="1"/>
</dbReference>
<dbReference type="PANTHER" id="PTHR24291">
    <property type="entry name" value="CYTOCHROME P450 FAMILY 4"/>
    <property type="match status" value="1"/>
</dbReference>
<evidence type="ECO:0000256" key="5">
    <source>
        <dbReference type="ARBA" id="ARBA00023004"/>
    </source>
</evidence>
<dbReference type="SUPFAM" id="SSF48264">
    <property type="entry name" value="Cytochrome P450"/>
    <property type="match status" value="1"/>
</dbReference>
<dbReference type="InterPro" id="IPR050196">
    <property type="entry name" value="Cytochrome_P450_Monoox"/>
</dbReference>
<comment type="similarity">
    <text evidence="1 8">Belongs to the cytochrome P450 family.</text>
</comment>
<keyword evidence="4 8" id="KW-0560">Oxidoreductase</keyword>
<protein>
    <submittedName>
        <fullName evidence="9">Cytochrome P450</fullName>
    </submittedName>
</protein>
<dbReference type="PRINTS" id="PR00463">
    <property type="entry name" value="EP450I"/>
</dbReference>
<dbReference type="AlphaFoldDB" id="A0A0C9LSB6"/>
<gene>
    <name evidence="9" type="ORF">MAM1_0026d02125</name>
</gene>
<dbReference type="STRING" id="91626.A0A0C9LSB6"/>
<dbReference type="PRINTS" id="PR00385">
    <property type="entry name" value="P450"/>
</dbReference>
<keyword evidence="10" id="KW-1185">Reference proteome</keyword>
<dbReference type="GO" id="GO:0020037">
    <property type="term" value="F:heme binding"/>
    <property type="evidence" value="ECO:0007669"/>
    <property type="project" value="InterPro"/>
</dbReference>
<reference evidence="9" key="1">
    <citation type="submission" date="2014-09" db="EMBL/GenBank/DDBJ databases">
        <title>Draft genome sequence of an oleaginous Mucoromycotina fungus Mucor ambiguus NBRC6742.</title>
        <authorList>
            <person name="Takeda I."/>
            <person name="Yamane N."/>
            <person name="Morita T."/>
            <person name="Tamano K."/>
            <person name="Machida M."/>
            <person name="Baker S."/>
            <person name="Koike H."/>
        </authorList>
    </citation>
    <scope>NUCLEOTIDE SEQUENCE</scope>
    <source>
        <strain evidence="9">NBRC 6742</strain>
    </source>
</reference>
<dbReference type="InterPro" id="IPR001128">
    <property type="entry name" value="Cyt_P450"/>
</dbReference>
<feature type="binding site" description="axial binding residue" evidence="7">
    <location>
        <position position="489"/>
    </location>
    <ligand>
        <name>heme</name>
        <dbReference type="ChEBI" id="CHEBI:30413"/>
    </ligand>
    <ligandPart>
        <name>Fe</name>
        <dbReference type="ChEBI" id="CHEBI:18248"/>
    </ligandPart>
</feature>
<dbReference type="InterPro" id="IPR017972">
    <property type="entry name" value="Cyt_P450_CS"/>
</dbReference>
<keyword evidence="5 7" id="KW-0408">Iron</keyword>
<dbReference type="PROSITE" id="PS00086">
    <property type="entry name" value="CYTOCHROME_P450"/>
    <property type="match status" value="1"/>
</dbReference>
<evidence type="ECO:0000256" key="6">
    <source>
        <dbReference type="ARBA" id="ARBA00023033"/>
    </source>
</evidence>
<evidence type="ECO:0000256" key="3">
    <source>
        <dbReference type="ARBA" id="ARBA00022723"/>
    </source>
</evidence>
<evidence type="ECO:0000256" key="8">
    <source>
        <dbReference type="RuleBase" id="RU000461"/>
    </source>
</evidence>
<evidence type="ECO:0000256" key="7">
    <source>
        <dbReference type="PIRSR" id="PIRSR602401-1"/>
    </source>
</evidence>
<dbReference type="Pfam" id="PF00067">
    <property type="entry name" value="p450"/>
    <property type="match status" value="1"/>
</dbReference>
<keyword evidence="2 7" id="KW-0349">Heme</keyword>
<evidence type="ECO:0000256" key="4">
    <source>
        <dbReference type="ARBA" id="ARBA00023002"/>
    </source>
</evidence>